<evidence type="ECO:0000256" key="1">
    <source>
        <dbReference type="SAM" id="Phobius"/>
    </source>
</evidence>
<protein>
    <submittedName>
        <fullName evidence="2">Uncharacterized protein</fullName>
    </submittedName>
</protein>
<dbReference type="Proteomes" id="UP000184184">
    <property type="component" value="Unassembled WGS sequence"/>
</dbReference>
<accession>A0A1M7QP18</accession>
<evidence type="ECO:0000313" key="2">
    <source>
        <dbReference type="EMBL" id="SHN32922.1"/>
    </source>
</evidence>
<dbReference type="AlphaFoldDB" id="A0A1M7QP18"/>
<proteinExistence type="predicted"/>
<keyword evidence="1" id="KW-1133">Transmembrane helix</keyword>
<name>A0A1M7QP18_9BACI</name>
<dbReference type="EMBL" id="FRCZ01000008">
    <property type="protein sequence ID" value="SHN32922.1"/>
    <property type="molecule type" value="Genomic_DNA"/>
</dbReference>
<dbReference type="STRING" id="1027249.SAMN05216179_3378"/>
<sequence length="54" mass="6323">MPIFIIIIIMVFVIYRNIVHGLETLKEGNKTGSIAIFSVIPFVLFIFLCFYLWK</sequence>
<reference evidence="2 3" key="1">
    <citation type="submission" date="2016-11" db="EMBL/GenBank/DDBJ databases">
        <authorList>
            <person name="Jaros S."/>
            <person name="Januszkiewicz K."/>
            <person name="Wedrychowicz H."/>
        </authorList>
    </citation>
    <scope>NUCLEOTIDE SEQUENCE [LARGE SCALE GENOMIC DNA]</scope>
    <source>
        <strain evidence="2 3">CGMCC 1.10681</strain>
    </source>
</reference>
<keyword evidence="3" id="KW-1185">Reference proteome</keyword>
<keyword evidence="1" id="KW-0472">Membrane</keyword>
<gene>
    <name evidence="2" type="ORF">SAMN05216179_3378</name>
</gene>
<keyword evidence="1" id="KW-0812">Transmembrane</keyword>
<organism evidence="2 3">
    <name type="scientific">Gracilibacillus kekensis</name>
    <dbReference type="NCBI Taxonomy" id="1027249"/>
    <lineage>
        <taxon>Bacteria</taxon>
        <taxon>Bacillati</taxon>
        <taxon>Bacillota</taxon>
        <taxon>Bacilli</taxon>
        <taxon>Bacillales</taxon>
        <taxon>Bacillaceae</taxon>
        <taxon>Gracilibacillus</taxon>
    </lineage>
</organism>
<feature type="transmembrane region" description="Helical" evidence="1">
    <location>
        <begin position="31"/>
        <end position="53"/>
    </location>
</feature>
<evidence type="ECO:0000313" key="3">
    <source>
        <dbReference type="Proteomes" id="UP000184184"/>
    </source>
</evidence>
<dbReference type="RefSeq" id="WP_170862723.1">
    <property type="nucleotide sequence ID" value="NZ_FRCZ01000008.1"/>
</dbReference>